<feature type="domain" description="HTH deoR-type" evidence="4">
    <location>
        <begin position="34"/>
        <end position="89"/>
    </location>
</feature>
<sequence>MYCGGLAAKVNSQKELNLNLSFNKNKDFFIGMLAEQRRLKILELIREEGGARVSSLSKLFNVSEPTIRQDLEKLEGEGYVTRKHGGAFLKSVPQLVQTMTLEHLENMDKKRLIGQKASEYVHHGETIILDAGSTTTEMIEGLALKQNLKIITNALNIVLRLGAIPNCTVFSSGGQFKPPTLSLSGEKAADFFTDVHASKLFLATGGISFDAGLTYPGFNDLYVKKAMIKAAKEVFLLADSTKIGKVSFASLGGLDLIDYFITDKSIKDEDRLRFQEMGVEVIIAE</sequence>
<reference evidence="5 6" key="1">
    <citation type="submission" date="2016-12" db="EMBL/GenBank/DDBJ databases">
        <authorList>
            <person name="Song W.-J."/>
            <person name="Kurnit D.M."/>
        </authorList>
    </citation>
    <scope>NUCLEOTIDE SEQUENCE [LARGE SCALE GENOMIC DNA]</scope>
    <source>
        <strain evidence="5 6">DSM 18488</strain>
    </source>
</reference>
<keyword evidence="2" id="KW-0238">DNA-binding</keyword>
<dbReference type="PANTHER" id="PTHR30363">
    <property type="entry name" value="HTH-TYPE TRANSCRIPTIONAL REGULATOR SRLR-RELATED"/>
    <property type="match status" value="1"/>
</dbReference>
<dbReference type="GO" id="GO:0003677">
    <property type="term" value="F:DNA binding"/>
    <property type="evidence" value="ECO:0007669"/>
    <property type="project" value="UniProtKB-KW"/>
</dbReference>
<proteinExistence type="predicted"/>
<dbReference type="SUPFAM" id="SSF46785">
    <property type="entry name" value="Winged helix' DNA-binding domain"/>
    <property type="match status" value="1"/>
</dbReference>
<dbReference type="InterPro" id="IPR018356">
    <property type="entry name" value="Tscrpt_reg_HTH_DeoR_CS"/>
</dbReference>
<name>A0A1M7XVU0_9BACT</name>
<dbReference type="SMART" id="SM01134">
    <property type="entry name" value="DeoRC"/>
    <property type="match status" value="1"/>
</dbReference>
<evidence type="ECO:0000313" key="6">
    <source>
        <dbReference type="Proteomes" id="UP000184603"/>
    </source>
</evidence>
<dbReference type="AlphaFoldDB" id="A0A1M7XVU0"/>
<dbReference type="PROSITE" id="PS51000">
    <property type="entry name" value="HTH_DEOR_2"/>
    <property type="match status" value="1"/>
</dbReference>
<dbReference type="STRING" id="1121416.SAMN02745220_00169"/>
<dbReference type="InterPro" id="IPR036390">
    <property type="entry name" value="WH_DNA-bd_sf"/>
</dbReference>
<evidence type="ECO:0000256" key="2">
    <source>
        <dbReference type="ARBA" id="ARBA00023125"/>
    </source>
</evidence>
<dbReference type="PANTHER" id="PTHR30363:SF44">
    <property type="entry name" value="AGA OPERON TRANSCRIPTIONAL REPRESSOR-RELATED"/>
    <property type="match status" value="1"/>
</dbReference>
<gene>
    <name evidence="5" type="ORF">SAMN02745220_00169</name>
</gene>
<dbReference type="InterPro" id="IPR037171">
    <property type="entry name" value="NagB/RpiA_transferase-like"/>
</dbReference>
<dbReference type="Gene3D" id="3.40.50.1360">
    <property type="match status" value="1"/>
</dbReference>
<dbReference type="PRINTS" id="PR00037">
    <property type="entry name" value="HTHLACR"/>
</dbReference>
<keyword evidence="3" id="KW-0804">Transcription</keyword>
<dbReference type="EMBL" id="FRFE01000001">
    <property type="protein sequence ID" value="SHO42817.1"/>
    <property type="molecule type" value="Genomic_DNA"/>
</dbReference>
<dbReference type="Pfam" id="PF00455">
    <property type="entry name" value="DeoRC"/>
    <property type="match status" value="1"/>
</dbReference>
<dbReference type="Gene3D" id="1.10.10.10">
    <property type="entry name" value="Winged helix-like DNA-binding domain superfamily/Winged helix DNA-binding domain"/>
    <property type="match status" value="1"/>
</dbReference>
<dbReference type="InterPro" id="IPR036388">
    <property type="entry name" value="WH-like_DNA-bd_sf"/>
</dbReference>
<dbReference type="InterPro" id="IPR001034">
    <property type="entry name" value="DeoR_HTH"/>
</dbReference>
<evidence type="ECO:0000256" key="1">
    <source>
        <dbReference type="ARBA" id="ARBA00023015"/>
    </source>
</evidence>
<dbReference type="InterPro" id="IPR011991">
    <property type="entry name" value="ArsR-like_HTH"/>
</dbReference>
<dbReference type="InterPro" id="IPR014036">
    <property type="entry name" value="DeoR-like_C"/>
</dbReference>
<keyword evidence="6" id="KW-1185">Reference proteome</keyword>
<dbReference type="SUPFAM" id="SSF100950">
    <property type="entry name" value="NagB/RpiA/CoA transferase-like"/>
    <property type="match status" value="1"/>
</dbReference>
<dbReference type="PROSITE" id="PS00894">
    <property type="entry name" value="HTH_DEOR_1"/>
    <property type="match status" value="1"/>
</dbReference>
<keyword evidence="1" id="KW-0805">Transcription regulation</keyword>
<evidence type="ECO:0000259" key="4">
    <source>
        <dbReference type="PROSITE" id="PS51000"/>
    </source>
</evidence>
<evidence type="ECO:0000256" key="3">
    <source>
        <dbReference type="ARBA" id="ARBA00023163"/>
    </source>
</evidence>
<dbReference type="SMART" id="SM00420">
    <property type="entry name" value="HTH_DEOR"/>
    <property type="match status" value="1"/>
</dbReference>
<protein>
    <submittedName>
        <fullName evidence="5">Transcriptional regulator, DeoR family</fullName>
    </submittedName>
</protein>
<dbReference type="CDD" id="cd00090">
    <property type="entry name" value="HTH_ARSR"/>
    <property type="match status" value="1"/>
</dbReference>
<dbReference type="Pfam" id="PF08220">
    <property type="entry name" value="HTH_DeoR"/>
    <property type="match status" value="1"/>
</dbReference>
<dbReference type="Proteomes" id="UP000184603">
    <property type="component" value="Unassembled WGS sequence"/>
</dbReference>
<accession>A0A1M7XVU0</accession>
<evidence type="ECO:0000313" key="5">
    <source>
        <dbReference type="EMBL" id="SHO42817.1"/>
    </source>
</evidence>
<dbReference type="GO" id="GO:0003700">
    <property type="term" value="F:DNA-binding transcription factor activity"/>
    <property type="evidence" value="ECO:0007669"/>
    <property type="project" value="InterPro"/>
</dbReference>
<dbReference type="InterPro" id="IPR050313">
    <property type="entry name" value="Carb_Metab_HTH_regulators"/>
</dbReference>
<organism evidence="5 6">
    <name type="scientific">Desulfopila aestuarii DSM 18488</name>
    <dbReference type="NCBI Taxonomy" id="1121416"/>
    <lineage>
        <taxon>Bacteria</taxon>
        <taxon>Pseudomonadati</taxon>
        <taxon>Thermodesulfobacteriota</taxon>
        <taxon>Desulfobulbia</taxon>
        <taxon>Desulfobulbales</taxon>
        <taxon>Desulfocapsaceae</taxon>
        <taxon>Desulfopila</taxon>
    </lineage>
</organism>